<feature type="region of interest" description="Disordered" evidence="1">
    <location>
        <begin position="1"/>
        <end position="27"/>
    </location>
</feature>
<reference evidence="2" key="2">
    <citation type="submission" date="2025-08" db="UniProtKB">
        <authorList>
            <consortium name="Ensembl"/>
        </authorList>
    </citation>
    <scope>IDENTIFICATION</scope>
</reference>
<sequence>LKGENPIATGHSLFTQNLKRKEGNKKQRERFVTLQHSIKLSFPSVPKKHYVPPQQTHTPMKNLNRDLMYNYINRSAHLSQIPCIREFNLF</sequence>
<organism evidence="2 3">
    <name type="scientific">Chrysemys picta bellii</name>
    <name type="common">Western painted turtle</name>
    <name type="synonym">Emys bellii</name>
    <dbReference type="NCBI Taxonomy" id="8478"/>
    <lineage>
        <taxon>Eukaryota</taxon>
        <taxon>Metazoa</taxon>
        <taxon>Chordata</taxon>
        <taxon>Craniata</taxon>
        <taxon>Vertebrata</taxon>
        <taxon>Euteleostomi</taxon>
        <taxon>Archelosauria</taxon>
        <taxon>Testudinata</taxon>
        <taxon>Testudines</taxon>
        <taxon>Cryptodira</taxon>
        <taxon>Durocryptodira</taxon>
        <taxon>Testudinoidea</taxon>
        <taxon>Emydidae</taxon>
        <taxon>Chrysemys</taxon>
    </lineage>
</organism>
<evidence type="ECO:0000313" key="2">
    <source>
        <dbReference type="Ensembl" id="ENSCPBP00000000041.1"/>
    </source>
</evidence>
<name>A0A8C3F2J6_CHRPI</name>
<accession>A0A8C3F2J6</accession>
<protein>
    <submittedName>
        <fullName evidence="2">Uncharacterized protein</fullName>
    </submittedName>
</protein>
<keyword evidence="3" id="KW-1185">Reference proteome</keyword>
<dbReference type="Ensembl" id="ENSCPBT00000000067.1">
    <property type="protein sequence ID" value="ENSCPBP00000000041.1"/>
    <property type="gene ID" value="ENSCPBG00000000058.1"/>
</dbReference>
<evidence type="ECO:0000313" key="3">
    <source>
        <dbReference type="Proteomes" id="UP000694380"/>
    </source>
</evidence>
<dbReference type="AlphaFoldDB" id="A0A8C3F2J6"/>
<proteinExistence type="predicted"/>
<evidence type="ECO:0000256" key="1">
    <source>
        <dbReference type="SAM" id="MobiDB-lite"/>
    </source>
</evidence>
<dbReference type="Proteomes" id="UP000694380">
    <property type="component" value="Chromosome 1"/>
</dbReference>
<reference evidence="2" key="3">
    <citation type="submission" date="2025-09" db="UniProtKB">
        <authorList>
            <consortium name="Ensembl"/>
        </authorList>
    </citation>
    <scope>IDENTIFICATION</scope>
</reference>
<reference evidence="2" key="1">
    <citation type="journal article" date="2015" name="Genome Biol. Evol.">
        <title>Physical Mapping and Refinement of the Painted Turtle Genome (Chrysemys picta) Inform Amniote Genome Evolution and Challenge Turtle-Bird Chromosomal Conservation.</title>
        <authorList>
            <person name="Badenhorst D."/>
            <person name="Hillier L.W."/>
            <person name="Literman R."/>
            <person name="Montiel E.E."/>
            <person name="Radhakrishnan S."/>
            <person name="Shen Y."/>
            <person name="Minx P."/>
            <person name="Janes D.E."/>
            <person name="Warren W.C."/>
            <person name="Edwards S.V."/>
            <person name="Valenzuela N."/>
        </authorList>
    </citation>
    <scope>NUCLEOTIDE SEQUENCE [LARGE SCALE GENOMIC DNA]</scope>
</reference>